<evidence type="ECO:0000256" key="17">
    <source>
        <dbReference type="SAM" id="SignalP"/>
    </source>
</evidence>
<keyword evidence="8" id="KW-0378">Hydrolase</keyword>
<dbReference type="EC" id="3.1.3.62" evidence="4"/>
<evidence type="ECO:0000256" key="12">
    <source>
        <dbReference type="ARBA" id="ARBA00043668"/>
    </source>
</evidence>
<evidence type="ECO:0000256" key="16">
    <source>
        <dbReference type="PIRSR" id="PIRSR000894-2"/>
    </source>
</evidence>
<dbReference type="Gene3D" id="3.40.50.1240">
    <property type="entry name" value="Phosphoglycerate mutase-like"/>
    <property type="match status" value="1"/>
</dbReference>
<dbReference type="InterPro" id="IPR016274">
    <property type="entry name" value="Histidine_acid_Pase_euk"/>
</dbReference>
<evidence type="ECO:0000256" key="3">
    <source>
        <dbReference type="ARBA" id="ARBA00012976"/>
    </source>
</evidence>
<dbReference type="InterPro" id="IPR029033">
    <property type="entry name" value="His_PPase_superfam"/>
</dbReference>
<keyword evidence="7 17" id="KW-0732">Signal</keyword>
<sequence length="425" mass="46725">MFILLAVAVGLLLPSGVKSIDTEWLLSNLGTKTPYDQRKWDADGDSDPPKACLSTPSHIEVLARHGARHTGKPSSMDDLATALTALGSPLPWLDDYKYSGGEVDANMLLPLGVSEHASLGSRVKDRMGVGFFEEYNPNLLRFNSTSIARAGQSATSFLQGAGVQSPFVVMVPVEEDWGMRFYDSCDAWDLQTNAAVDEVVNTYVATNEFQSALKQFNSLLKLPSGIKASFSQFTSSFEACAYDLILSDDDSKFCSLMSEEIVQVNQYITDLKKFYQYGPAFETSRNFTAHLFKDLVESIEMGEGGGFKGTLRFAHAETVIPILSAIGVFDADMLGEGGGLSPEKRDEERVFKSQKFFPFAANVVIEVYECDGDKRLKFLVNENEISSVRGCGGEVYCRFGDFKASVKDLLELADEFSLLEICKVV</sequence>
<protein>
    <recommendedName>
        <fullName evidence="5">Multiple inositol polyphosphate phosphatase 1</fullName>
        <ecNumber evidence="4">3.1.3.62</ecNumber>
        <ecNumber evidence="3">3.1.3.80</ecNumber>
    </recommendedName>
    <alternativeName>
        <fullName evidence="11">2,3-bisphosphoglycerate 3-phosphatase</fullName>
    </alternativeName>
</protein>
<proteinExistence type="inferred from homology"/>
<name>A0A9W7BVU3_9STRA</name>
<dbReference type="Pfam" id="PF00328">
    <property type="entry name" value="His_Phos_2"/>
    <property type="match status" value="1"/>
</dbReference>
<comment type="caution">
    <text evidence="18">The sequence shown here is derived from an EMBL/GenBank/DDBJ whole genome shotgun (WGS) entry which is preliminary data.</text>
</comment>
<dbReference type="Proteomes" id="UP001165160">
    <property type="component" value="Unassembled WGS sequence"/>
</dbReference>
<evidence type="ECO:0000256" key="9">
    <source>
        <dbReference type="ARBA" id="ARBA00023136"/>
    </source>
</evidence>
<comment type="catalytic activity">
    <reaction evidence="14">
        <text>1D-myo-inositol hexakisphosphate + H2O = 1D-myo-inositol 1,2,4,5,6-pentakisphosphate + phosphate</text>
        <dbReference type="Rhea" id="RHEA:16989"/>
        <dbReference type="ChEBI" id="CHEBI:15377"/>
        <dbReference type="ChEBI" id="CHEBI:43474"/>
        <dbReference type="ChEBI" id="CHEBI:57798"/>
        <dbReference type="ChEBI" id="CHEBI:58130"/>
        <dbReference type="EC" id="3.1.3.62"/>
    </reaction>
    <physiologicalReaction direction="left-to-right" evidence="14">
        <dbReference type="Rhea" id="RHEA:16990"/>
    </physiologicalReaction>
</comment>
<keyword evidence="9" id="KW-0472">Membrane</keyword>
<comment type="catalytic activity">
    <reaction evidence="12">
        <text>1D-myo-inositol 1,2,5,6-tetrakisphosphate + H2O = 1D-myo-inositol 1,2,6-trisphosphate + phosphate</text>
        <dbReference type="Rhea" id="RHEA:77119"/>
        <dbReference type="ChEBI" id="CHEBI:15377"/>
        <dbReference type="ChEBI" id="CHEBI:43474"/>
        <dbReference type="ChEBI" id="CHEBI:195535"/>
        <dbReference type="ChEBI" id="CHEBI:195537"/>
        <dbReference type="EC" id="3.1.3.62"/>
    </reaction>
    <physiologicalReaction direction="left-to-right" evidence="12">
        <dbReference type="Rhea" id="RHEA:77120"/>
    </physiologicalReaction>
</comment>
<gene>
    <name evidence="18" type="ORF">TrVE_jg9432</name>
</gene>
<dbReference type="PANTHER" id="PTHR20963">
    <property type="entry name" value="MULTIPLE INOSITOL POLYPHOSPHATE PHOSPHATASE-RELATED"/>
    <property type="match status" value="1"/>
</dbReference>
<evidence type="ECO:0000256" key="14">
    <source>
        <dbReference type="ARBA" id="ARBA00043691"/>
    </source>
</evidence>
<comment type="subcellular location">
    <subcellularLocation>
        <location evidence="1">Cell membrane</location>
    </subcellularLocation>
</comment>
<feature type="chain" id="PRO_5040958304" description="Multiple inositol polyphosphate phosphatase 1" evidence="17">
    <location>
        <begin position="20"/>
        <end position="425"/>
    </location>
</feature>
<keyword evidence="10" id="KW-0325">Glycoprotein</keyword>
<reference evidence="19" key="1">
    <citation type="journal article" date="2023" name="Commun. Biol.">
        <title>Genome analysis of Parmales, the sister group of diatoms, reveals the evolutionary specialization of diatoms from phago-mixotrophs to photoautotrophs.</title>
        <authorList>
            <person name="Ban H."/>
            <person name="Sato S."/>
            <person name="Yoshikawa S."/>
            <person name="Yamada K."/>
            <person name="Nakamura Y."/>
            <person name="Ichinomiya M."/>
            <person name="Sato N."/>
            <person name="Blanc-Mathieu R."/>
            <person name="Endo H."/>
            <person name="Kuwata A."/>
            <person name="Ogata H."/>
        </authorList>
    </citation>
    <scope>NUCLEOTIDE SEQUENCE [LARGE SCALE GENOMIC DNA]</scope>
    <source>
        <strain evidence="19">NIES 3699</strain>
    </source>
</reference>
<keyword evidence="6" id="KW-1003">Cell membrane</keyword>
<comment type="catalytic activity">
    <reaction evidence="13">
        <text>1D-myo-inositol 1,2,4,5,6-pentakisphosphate + H2O = 1D-myo-inositol 1,2,5,6-tetrakisphosphate + phosphate</text>
        <dbReference type="Rhea" id="RHEA:77115"/>
        <dbReference type="ChEBI" id="CHEBI:15377"/>
        <dbReference type="ChEBI" id="CHEBI:43474"/>
        <dbReference type="ChEBI" id="CHEBI:57798"/>
        <dbReference type="ChEBI" id="CHEBI:195535"/>
        <dbReference type="EC" id="3.1.3.62"/>
    </reaction>
    <physiologicalReaction direction="left-to-right" evidence="13">
        <dbReference type="Rhea" id="RHEA:77116"/>
    </physiologicalReaction>
</comment>
<dbReference type="PIRSF" id="PIRSF000894">
    <property type="entry name" value="Acid_phosphatase"/>
    <property type="match status" value="1"/>
</dbReference>
<keyword evidence="19" id="KW-1185">Reference proteome</keyword>
<dbReference type="PANTHER" id="PTHR20963:SF8">
    <property type="entry name" value="MULTIPLE INOSITOL POLYPHOSPHATE PHOSPHATASE 1"/>
    <property type="match status" value="1"/>
</dbReference>
<evidence type="ECO:0000256" key="1">
    <source>
        <dbReference type="ARBA" id="ARBA00004236"/>
    </source>
</evidence>
<evidence type="ECO:0000256" key="5">
    <source>
        <dbReference type="ARBA" id="ARBA00018097"/>
    </source>
</evidence>
<evidence type="ECO:0000256" key="4">
    <source>
        <dbReference type="ARBA" id="ARBA00013040"/>
    </source>
</evidence>
<evidence type="ECO:0000256" key="13">
    <source>
        <dbReference type="ARBA" id="ARBA00043671"/>
    </source>
</evidence>
<comment type="catalytic activity">
    <reaction evidence="15">
        <text>(2R)-2,3-bisphosphoglycerate + H2O = (2R)-2-phosphoglycerate + phosphate</text>
        <dbReference type="Rhea" id="RHEA:27381"/>
        <dbReference type="ChEBI" id="CHEBI:15377"/>
        <dbReference type="ChEBI" id="CHEBI:43474"/>
        <dbReference type="ChEBI" id="CHEBI:58248"/>
        <dbReference type="ChEBI" id="CHEBI:58289"/>
        <dbReference type="EC" id="3.1.3.80"/>
    </reaction>
    <physiologicalReaction direction="left-to-right" evidence="15">
        <dbReference type="Rhea" id="RHEA:27382"/>
    </physiologicalReaction>
</comment>
<evidence type="ECO:0000256" key="6">
    <source>
        <dbReference type="ARBA" id="ARBA00022475"/>
    </source>
</evidence>
<feature type="disulfide bond" evidence="16">
    <location>
        <begin position="391"/>
        <end position="397"/>
    </location>
</feature>
<feature type="signal peptide" evidence="17">
    <location>
        <begin position="1"/>
        <end position="19"/>
    </location>
</feature>
<accession>A0A9W7BVU3</accession>
<dbReference type="GO" id="GO:0034417">
    <property type="term" value="F:bisphosphoglycerate 3-phosphatase activity"/>
    <property type="evidence" value="ECO:0007669"/>
    <property type="project" value="UniProtKB-EC"/>
</dbReference>
<keyword evidence="16" id="KW-1015">Disulfide bond</keyword>
<dbReference type="SUPFAM" id="SSF53254">
    <property type="entry name" value="Phosphoglycerate mutase-like"/>
    <property type="match status" value="1"/>
</dbReference>
<feature type="disulfide bond" evidence="16">
    <location>
        <begin position="240"/>
        <end position="254"/>
    </location>
</feature>
<dbReference type="CDD" id="cd07061">
    <property type="entry name" value="HP_HAP_like"/>
    <property type="match status" value="1"/>
</dbReference>
<dbReference type="GO" id="GO:0003993">
    <property type="term" value="F:acid phosphatase activity"/>
    <property type="evidence" value="ECO:0007669"/>
    <property type="project" value="TreeGrafter"/>
</dbReference>
<evidence type="ECO:0000256" key="15">
    <source>
        <dbReference type="ARBA" id="ARBA00043832"/>
    </source>
</evidence>
<evidence type="ECO:0000256" key="8">
    <source>
        <dbReference type="ARBA" id="ARBA00022801"/>
    </source>
</evidence>
<evidence type="ECO:0000256" key="7">
    <source>
        <dbReference type="ARBA" id="ARBA00022729"/>
    </source>
</evidence>
<evidence type="ECO:0000313" key="18">
    <source>
        <dbReference type="EMBL" id="GMH97619.1"/>
    </source>
</evidence>
<dbReference type="InterPro" id="IPR000560">
    <property type="entry name" value="His_Pase_clade-2"/>
</dbReference>
<comment type="similarity">
    <text evidence="2">Belongs to the histidine acid phosphatase family. MINPP1 subfamily.</text>
</comment>
<dbReference type="EMBL" id="BRXX01000204">
    <property type="protein sequence ID" value="GMH97619.1"/>
    <property type="molecule type" value="Genomic_DNA"/>
</dbReference>
<evidence type="ECO:0000313" key="19">
    <source>
        <dbReference type="Proteomes" id="UP001165160"/>
    </source>
</evidence>
<organism evidence="18 19">
    <name type="scientific">Triparma verrucosa</name>
    <dbReference type="NCBI Taxonomy" id="1606542"/>
    <lineage>
        <taxon>Eukaryota</taxon>
        <taxon>Sar</taxon>
        <taxon>Stramenopiles</taxon>
        <taxon>Ochrophyta</taxon>
        <taxon>Bolidophyceae</taxon>
        <taxon>Parmales</taxon>
        <taxon>Triparmaceae</taxon>
        <taxon>Triparma</taxon>
    </lineage>
</organism>
<dbReference type="GO" id="GO:0005886">
    <property type="term" value="C:plasma membrane"/>
    <property type="evidence" value="ECO:0007669"/>
    <property type="project" value="UniProtKB-SubCell"/>
</dbReference>
<dbReference type="AlphaFoldDB" id="A0A9W7BVU3"/>
<evidence type="ECO:0000256" key="11">
    <source>
        <dbReference type="ARBA" id="ARBA00031642"/>
    </source>
</evidence>
<dbReference type="EC" id="3.1.3.80" evidence="3"/>
<dbReference type="GO" id="GO:0052745">
    <property type="term" value="F:inositol phosphate phosphatase activity"/>
    <property type="evidence" value="ECO:0007669"/>
    <property type="project" value="TreeGrafter"/>
</dbReference>
<evidence type="ECO:0000256" key="10">
    <source>
        <dbReference type="ARBA" id="ARBA00023180"/>
    </source>
</evidence>
<evidence type="ECO:0000256" key="2">
    <source>
        <dbReference type="ARBA" id="ARBA00008422"/>
    </source>
</evidence>